<reference evidence="3" key="1">
    <citation type="submission" date="2018-05" db="EMBL/GenBank/DDBJ databases">
        <authorList>
            <person name="Lanie J.A."/>
            <person name="Ng W.-L."/>
            <person name="Kazmierczak K.M."/>
            <person name="Andrzejewski T.M."/>
            <person name="Davidsen T.M."/>
            <person name="Wayne K.J."/>
            <person name="Tettelin H."/>
            <person name="Glass J.I."/>
            <person name="Rusch D."/>
            <person name="Podicherti R."/>
            <person name="Tsui H.-C.T."/>
            <person name="Winkler M.E."/>
        </authorList>
    </citation>
    <scope>NUCLEOTIDE SEQUENCE</scope>
</reference>
<dbReference type="EMBL" id="UINC01003765">
    <property type="protein sequence ID" value="SVA09073.1"/>
    <property type="molecule type" value="Genomic_DNA"/>
</dbReference>
<dbReference type="Gene3D" id="3.30.830.10">
    <property type="entry name" value="Metalloenzyme, LuxS/M16 peptidase-like"/>
    <property type="match status" value="2"/>
</dbReference>
<proteinExistence type="predicted"/>
<organism evidence="3">
    <name type="scientific">marine metagenome</name>
    <dbReference type="NCBI Taxonomy" id="408172"/>
    <lineage>
        <taxon>unclassified sequences</taxon>
        <taxon>metagenomes</taxon>
        <taxon>ecological metagenomes</taxon>
    </lineage>
</organism>
<dbReference type="PANTHER" id="PTHR11851">
    <property type="entry name" value="METALLOPROTEASE"/>
    <property type="match status" value="1"/>
</dbReference>
<evidence type="ECO:0000259" key="1">
    <source>
        <dbReference type="Pfam" id="PF00675"/>
    </source>
</evidence>
<feature type="domain" description="Peptidase M16 C-terminal" evidence="2">
    <location>
        <begin position="142"/>
        <end position="330"/>
    </location>
</feature>
<dbReference type="Pfam" id="PF00675">
    <property type="entry name" value="Peptidase_M16"/>
    <property type="match status" value="1"/>
</dbReference>
<protein>
    <recommendedName>
        <fullName evidence="4">Peptidase M16 C-terminal domain-containing protein</fullName>
    </recommendedName>
</protein>
<dbReference type="InterPro" id="IPR050361">
    <property type="entry name" value="MPP/UQCRC_Complex"/>
</dbReference>
<dbReference type="Pfam" id="PF05193">
    <property type="entry name" value="Peptidase_M16_C"/>
    <property type="match status" value="1"/>
</dbReference>
<gene>
    <name evidence="3" type="ORF">METZ01_LOCUS61927</name>
</gene>
<dbReference type="InterPro" id="IPR011765">
    <property type="entry name" value="Pept_M16_N"/>
</dbReference>
<name>A0A381T5Q6_9ZZZZ</name>
<evidence type="ECO:0008006" key="4">
    <source>
        <dbReference type="Google" id="ProtNLM"/>
    </source>
</evidence>
<sequence length="409" mass="44015">MSLRFAAGAAFETSSTQGLAGFCSAMLKRGTEKRTKFQIGEHLDFTGALLASGSTRHTAYVGAKSRVVDFESTLELLGECAASASFPVSETEKLRGDILTAIQEDLDDTRQITLDMLRAMVYAPEHPYAWRLLGTSESIQAVDRPTLVNFYRSHFVPSGAVLVVVGGVGADSTRKVVESKLADWTSETGAQDLNGGGLAAALPNIPDAPGPEERTRKVQTMRNKAQADVVIGHPGLRRLDDDYYAAVVMNMILGSFAMGGRLGRSIREEKGMAYYAYSSLGAGVGPGPFVIRAGVHPDNVDAAVDCAFEEIERIRREPVSEEELADAQSAIVRSLPRNLETNEGMASALHSIEQYQLGLDYLERFPGFVDAVDIEQILATAENRLHPDRCAVTVAGPYPSIDAGGAKKT</sequence>
<accession>A0A381T5Q6</accession>
<dbReference type="AlphaFoldDB" id="A0A381T5Q6"/>
<dbReference type="GO" id="GO:0046872">
    <property type="term" value="F:metal ion binding"/>
    <property type="evidence" value="ECO:0007669"/>
    <property type="project" value="InterPro"/>
</dbReference>
<feature type="domain" description="Peptidase M16 N-terminal" evidence="1">
    <location>
        <begin position="3"/>
        <end position="123"/>
    </location>
</feature>
<evidence type="ECO:0000259" key="2">
    <source>
        <dbReference type="Pfam" id="PF05193"/>
    </source>
</evidence>
<dbReference type="SUPFAM" id="SSF63411">
    <property type="entry name" value="LuxS/MPP-like metallohydrolase"/>
    <property type="match status" value="2"/>
</dbReference>
<evidence type="ECO:0000313" key="3">
    <source>
        <dbReference type="EMBL" id="SVA09073.1"/>
    </source>
</evidence>
<dbReference type="InterPro" id="IPR011249">
    <property type="entry name" value="Metalloenz_LuxS/M16"/>
</dbReference>
<dbReference type="InterPro" id="IPR007863">
    <property type="entry name" value="Peptidase_M16_C"/>
</dbReference>
<dbReference type="PANTHER" id="PTHR11851:SF224">
    <property type="entry name" value="PROCESSING PROTEASE"/>
    <property type="match status" value="1"/>
</dbReference>